<evidence type="ECO:0000256" key="1">
    <source>
        <dbReference type="SAM" id="Phobius"/>
    </source>
</evidence>
<dbReference type="Proteomes" id="UP000323011">
    <property type="component" value="Unassembled WGS sequence"/>
</dbReference>
<protein>
    <submittedName>
        <fullName evidence="4">Uncharacterized protein</fullName>
    </submittedName>
</protein>
<feature type="transmembrane region" description="Helical" evidence="1">
    <location>
        <begin position="6"/>
        <end position="23"/>
    </location>
</feature>
<dbReference type="AlphaFoldDB" id="A0A5A8DKK7"/>
<sequence>MSRAKIVLMASCVFAVGATLYVYDSKATERARMHQGVIREIAKEQAEMAEKADCEVCNLSQTRFREPTAAEAAGRA</sequence>
<dbReference type="Proteomes" id="UP000325113">
    <property type="component" value="Unassembled WGS sequence"/>
</dbReference>
<reference evidence="5 6" key="1">
    <citation type="submission" date="2019-07" db="EMBL/GenBank/DDBJ databases">
        <title>Genomes of Cafeteria roenbergensis.</title>
        <authorList>
            <person name="Fischer M.G."/>
            <person name="Hackl T."/>
            <person name="Roman M."/>
        </authorList>
    </citation>
    <scope>NUCLEOTIDE SEQUENCE [LARGE SCALE GENOMIC DNA]</scope>
    <source>
        <strain evidence="2 5">BVI</strain>
        <strain evidence="3 7">Cflag</strain>
        <strain evidence="4 6">RCC970-E3</strain>
    </source>
</reference>
<dbReference type="Proteomes" id="UP000324907">
    <property type="component" value="Unassembled WGS sequence"/>
</dbReference>
<keyword evidence="5" id="KW-1185">Reference proteome</keyword>
<keyword evidence="1" id="KW-1133">Transmembrane helix</keyword>
<gene>
    <name evidence="4" type="ORF">FNF28_03901</name>
    <name evidence="2" type="ORF">FNF29_07813</name>
    <name evidence="3" type="ORF">FNF31_07493</name>
</gene>
<evidence type="ECO:0000313" key="7">
    <source>
        <dbReference type="Proteomes" id="UP000325113"/>
    </source>
</evidence>
<dbReference type="EMBL" id="VLTN01000077">
    <property type="protein sequence ID" value="KAA0146837.1"/>
    <property type="molecule type" value="Genomic_DNA"/>
</dbReference>
<organism evidence="4 6">
    <name type="scientific">Cafeteria roenbergensis</name>
    <name type="common">Marine flagellate</name>
    <dbReference type="NCBI Taxonomy" id="33653"/>
    <lineage>
        <taxon>Eukaryota</taxon>
        <taxon>Sar</taxon>
        <taxon>Stramenopiles</taxon>
        <taxon>Bigyra</taxon>
        <taxon>Opalozoa</taxon>
        <taxon>Bicosoecida</taxon>
        <taxon>Cafeteriaceae</taxon>
        <taxon>Cafeteria</taxon>
    </lineage>
</organism>
<dbReference type="Pfam" id="PF15786">
    <property type="entry name" value="PET117"/>
    <property type="match status" value="1"/>
</dbReference>
<keyword evidence="1" id="KW-0472">Membrane</keyword>
<evidence type="ECO:0000313" key="6">
    <source>
        <dbReference type="Proteomes" id="UP000324907"/>
    </source>
</evidence>
<dbReference type="InterPro" id="IPR031568">
    <property type="entry name" value="Pet117"/>
</dbReference>
<evidence type="ECO:0000313" key="5">
    <source>
        <dbReference type="Proteomes" id="UP000323011"/>
    </source>
</evidence>
<evidence type="ECO:0000313" key="4">
    <source>
        <dbReference type="EMBL" id="KAA0164361.1"/>
    </source>
</evidence>
<evidence type="ECO:0000313" key="3">
    <source>
        <dbReference type="EMBL" id="KAA0148077.1"/>
    </source>
</evidence>
<proteinExistence type="predicted"/>
<evidence type="ECO:0000313" key="2">
    <source>
        <dbReference type="EMBL" id="KAA0146837.1"/>
    </source>
</evidence>
<dbReference type="EMBL" id="VLTM01000154">
    <property type="protein sequence ID" value="KAA0148077.1"/>
    <property type="molecule type" value="Genomic_DNA"/>
</dbReference>
<keyword evidence="1" id="KW-0812">Transmembrane</keyword>
<dbReference type="EMBL" id="VLTL01000057">
    <property type="protein sequence ID" value="KAA0164361.1"/>
    <property type="molecule type" value="Genomic_DNA"/>
</dbReference>
<comment type="caution">
    <text evidence="4">The sequence shown here is derived from an EMBL/GenBank/DDBJ whole genome shotgun (WGS) entry which is preliminary data.</text>
</comment>
<name>A0A5A8DKK7_CAFRO</name>
<accession>A0A5A8DKK7</accession>